<sequence length="133" mass="15265">MKEGIRKDSPRQEYSANPRATTYSSSNPSRLYQRLEEALHSGSEVWFRMPGTRLVGIPIFLDAEYVEVVDVDVSEGFEDDDLPDDPYQRTVWLIRLGEITAISYATDRWSKERFERLLEESQQGSADATDESP</sequence>
<dbReference type="RefSeq" id="WP_193911372.1">
    <property type="nucleotide sequence ID" value="NZ_JADEXG010000073.1"/>
</dbReference>
<name>A0A8J7DDI8_9CYAN</name>
<proteinExistence type="predicted"/>
<evidence type="ECO:0000313" key="2">
    <source>
        <dbReference type="EMBL" id="MBE9079927.1"/>
    </source>
</evidence>
<evidence type="ECO:0000313" key="3">
    <source>
        <dbReference type="Proteomes" id="UP000636505"/>
    </source>
</evidence>
<accession>A0A8J7DDI8</accession>
<comment type="caution">
    <text evidence="2">The sequence shown here is derived from an EMBL/GenBank/DDBJ whole genome shotgun (WGS) entry which is preliminary data.</text>
</comment>
<evidence type="ECO:0000256" key="1">
    <source>
        <dbReference type="SAM" id="MobiDB-lite"/>
    </source>
</evidence>
<dbReference type="EMBL" id="JADEXG010000073">
    <property type="protein sequence ID" value="MBE9079927.1"/>
    <property type="molecule type" value="Genomic_DNA"/>
</dbReference>
<organism evidence="2 3">
    <name type="scientific">Vasconcelosia minhoensis LEGE 07310</name>
    <dbReference type="NCBI Taxonomy" id="915328"/>
    <lineage>
        <taxon>Bacteria</taxon>
        <taxon>Bacillati</taxon>
        <taxon>Cyanobacteriota</taxon>
        <taxon>Cyanophyceae</taxon>
        <taxon>Nodosilineales</taxon>
        <taxon>Cymatolegaceae</taxon>
        <taxon>Vasconcelosia</taxon>
        <taxon>Vasconcelosia minhoensis</taxon>
    </lineage>
</organism>
<feature type="compositionally biased region" description="Polar residues" evidence="1">
    <location>
        <begin position="12"/>
        <end position="28"/>
    </location>
</feature>
<protein>
    <submittedName>
        <fullName evidence="2">Uncharacterized protein</fullName>
    </submittedName>
</protein>
<feature type="region of interest" description="Disordered" evidence="1">
    <location>
        <begin position="1"/>
        <end position="28"/>
    </location>
</feature>
<reference evidence="2" key="1">
    <citation type="submission" date="2020-10" db="EMBL/GenBank/DDBJ databases">
        <authorList>
            <person name="Castelo-Branco R."/>
            <person name="Eusebio N."/>
            <person name="Adriana R."/>
            <person name="Vieira A."/>
            <person name="Brugerolle De Fraissinette N."/>
            <person name="Rezende De Castro R."/>
            <person name="Schneider M.P."/>
            <person name="Vasconcelos V."/>
            <person name="Leao P.N."/>
        </authorList>
    </citation>
    <scope>NUCLEOTIDE SEQUENCE</scope>
    <source>
        <strain evidence="2">LEGE 07310</strain>
    </source>
</reference>
<feature type="compositionally biased region" description="Basic and acidic residues" evidence="1">
    <location>
        <begin position="1"/>
        <end position="11"/>
    </location>
</feature>
<dbReference type="AlphaFoldDB" id="A0A8J7DDI8"/>
<keyword evidence="3" id="KW-1185">Reference proteome</keyword>
<gene>
    <name evidence="2" type="ORF">IQ241_21990</name>
</gene>
<dbReference type="Proteomes" id="UP000636505">
    <property type="component" value="Unassembled WGS sequence"/>
</dbReference>